<evidence type="ECO:0000313" key="2">
    <source>
        <dbReference type="EnsemblPlants" id="ORUFI08G26470.1"/>
    </source>
</evidence>
<dbReference type="Proteomes" id="UP000008022">
    <property type="component" value="Unassembled WGS sequence"/>
</dbReference>
<sequence>MAVLDVMDGGGGAGRRQRRKACRNLNHDRDAPRGERRCGGDRLSMTEAAAGRGGGRPGFGMWWRLARWSTLIRRHRTRWRLVLHRHPVTVGISGGRAGGGDRWQIGSPRKASAATWPREDFVRQGSVEQNSVEGVGGDVNPGGGQAMGIGGGRAGGDGRSVRQRTAPRLIGRGALMAERFPASRVKSKKTRAHA</sequence>
<reference evidence="2" key="2">
    <citation type="submission" date="2015-06" db="UniProtKB">
        <authorList>
            <consortium name="EnsemblPlants"/>
        </authorList>
    </citation>
    <scope>IDENTIFICATION</scope>
</reference>
<dbReference type="Gramene" id="ORUFI08G26470.1">
    <property type="protein sequence ID" value="ORUFI08G26470.1"/>
    <property type="gene ID" value="ORUFI08G26470"/>
</dbReference>
<dbReference type="OMA" id="GGQAMGI"/>
<name>A0A0E0QMI1_ORYRU</name>
<organism evidence="2 3">
    <name type="scientific">Oryza rufipogon</name>
    <name type="common">Brownbeard rice</name>
    <name type="synonym">Asian wild rice</name>
    <dbReference type="NCBI Taxonomy" id="4529"/>
    <lineage>
        <taxon>Eukaryota</taxon>
        <taxon>Viridiplantae</taxon>
        <taxon>Streptophyta</taxon>
        <taxon>Embryophyta</taxon>
        <taxon>Tracheophyta</taxon>
        <taxon>Spermatophyta</taxon>
        <taxon>Magnoliopsida</taxon>
        <taxon>Liliopsida</taxon>
        <taxon>Poales</taxon>
        <taxon>Poaceae</taxon>
        <taxon>BOP clade</taxon>
        <taxon>Oryzoideae</taxon>
        <taxon>Oryzeae</taxon>
        <taxon>Oryzinae</taxon>
        <taxon>Oryza</taxon>
    </lineage>
</organism>
<accession>A0A0E0QMI1</accession>
<evidence type="ECO:0000313" key="3">
    <source>
        <dbReference type="Proteomes" id="UP000008022"/>
    </source>
</evidence>
<proteinExistence type="predicted"/>
<feature type="compositionally biased region" description="Basic and acidic residues" evidence="1">
    <location>
        <begin position="25"/>
        <end position="40"/>
    </location>
</feature>
<evidence type="ECO:0000256" key="1">
    <source>
        <dbReference type="SAM" id="MobiDB-lite"/>
    </source>
</evidence>
<dbReference type="AlphaFoldDB" id="A0A0E0QMI1"/>
<reference evidence="3" key="1">
    <citation type="submission" date="2013-06" db="EMBL/GenBank/DDBJ databases">
        <authorList>
            <person name="Zhao Q."/>
        </authorList>
    </citation>
    <scope>NUCLEOTIDE SEQUENCE</scope>
    <source>
        <strain evidence="3">cv. W1943</strain>
    </source>
</reference>
<keyword evidence="3" id="KW-1185">Reference proteome</keyword>
<feature type="region of interest" description="Disordered" evidence="1">
    <location>
        <begin position="24"/>
        <end position="53"/>
    </location>
</feature>
<protein>
    <submittedName>
        <fullName evidence="2">Uncharacterized protein</fullName>
    </submittedName>
</protein>
<dbReference type="EnsemblPlants" id="ORUFI08G26470.1">
    <property type="protein sequence ID" value="ORUFI08G26470.1"/>
    <property type="gene ID" value="ORUFI08G26470"/>
</dbReference>